<keyword evidence="1" id="KW-0732">Signal</keyword>
<dbReference type="Gene3D" id="2.60.40.10">
    <property type="entry name" value="Immunoglobulins"/>
    <property type="match status" value="2"/>
</dbReference>
<dbReference type="EMBL" id="SWJQ01006520">
    <property type="protein sequence ID" value="TRZ05083.1"/>
    <property type="molecule type" value="Genomic_DNA"/>
</dbReference>
<keyword evidence="6" id="KW-1185">Reference proteome</keyword>
<evidence type="ECO:0000313" key="6">
    <source>
        <dbReference type="Proteomes" id="UP000796761"/>
    </source>
</evidence>
<dbReference type="InterPro" id="IPR003598">
    <property type="entry name" value="Ig_sub2"/>
</dbReference>
<feature type="non-terminal residue" evidence="5">
    <location>
        <position position="1"/>
    </location>
</feature>
<dbReference type="SMART" id="SM00409">
    <property type="entry name" value="IG"/>
    <property type="match status" value="2"/>
</dbReference>
<evidence type="ECO:0000256" key="3">
    <source>
        <dbReference type="SAM" id="MobiDB-lite"/>
    </source>
</evidence>
<feature type="region of interest" description="Disordered" evidence="3">
    <location>
        <begin position="178"/>
        <end position="206"/>
    </location>
</feature>
<dbReference type="SUPFAM" id="SSF48726">
    <property type="entry name" value="Immunoglobulin"/>
    <property type="match status" value="2"/>
</dbReference>
<name>A0A8K1D644_9PASS</name>
<sequence>RLVLQVPARPLLEGDTVTLRCQGWKNMSVTQVQFYHGDKEVSRSPSGTELSLSPLQLNHSGQYHCRGWLNIGVSWQWQQLAPVNVTVHDWLVLQVPVRPLLEGDTVTLRSRGWRDMSVTQVRFYQGNEEVSRSPSGTELSLSPLHLNHSGDYHCRGQVYSEVSRSWVQHKSAPVTLIMHGEPHPHSLPGPPGWGHSTLSGDPQPCL</sequence>
<dbReference type="Proteomes" id="UP000796761">
    <property type="component" value="Unassembled WGS sequence"/>
</dbReference>
<keyword evidence="2" id="KW-1015">Disulfide bond</keyword>
<dbReference type="GO" id="GO:0004888">
    <property type="term" value="F:transmembrane signaling receptor activity"/>
    <property type="evidence" value="ECO:0007669"/>
    <property type="project" value="TreeGrafter"/>
</dbReference>
<evidence type="ECO:0000259" key="4">
    <source>
        <dbReference type="PROSITE" id="PS50835"/>
    </source>
</evidence>
<comment type="caution">
    <text evidence="5">The sequence shown here is derived from an EMBL/GenBank/DDBJ whole genome shotgun (WGS) entry which is preliminary data.</text>
</comment>
<accession>A0A8K1D644</accession>
<dbReference type="Pfam" id="PF13895">
    <property type="entry name" value="Ig_2"/>
    <property type="match status" value="1"/>
</dbReference>
<dbReference type="GO" id="GO:0009897">
    <property type="term" value="C:external side of plasma membrane"/>
    <property type="evidence" value="ECO:0007669"/>
    <property type="project" value="TreeGrafter"/>
</dbReference>
<dbReference type="PANTHER" id="PTHR11481">
    <property type="entry name" value="IMMUNOGLOBULIN FC RECEPTOR"/>
    <property type="match status" value="1"/>
</dbReference>
<dbReference type="InterPro" id="IPR003599">
    <property type="entry name" value="Ig_sub"/>
</dbReference>
<proteinExistence type="predicted"/>
<gene>
    <name evidence="5" type="ORF">HGM15179_022024</name>
</gene>
<dbReference type="InterPro" id="IPR036179">
    <property type="entry name" value="Ig-like_dom_sf"/>
</dbReference>
<dbReference type="OrthoDB" id="6151406at2759"/>
<dbReference type="PROSITE" id="PS50835">
    <property type="entry name" value="IG_LIKE"/>
    <property type="match status" value="1"/>
</dbReference>
<dbReference type="InterPro" id="IPR050488">
    <property type="entry name" value="Ig_Fc_receptor"/>
</dbReference>
<evidence type="ECO:0000313" key="5">
    <source>
        <dbReference type="EMBL" id="TRZ05083.1"/>
    </source>
</evidence>
<dbReference type="GO" id="GO:0006955">
    <property type="term" value="P:immune response"/>
    <property type="evidence" value="ECO:0007669"/>
    <property type="project" value="TreeGrafter"/>
</dbReference>
<dbReference type="PANTHER" id="PTHR11481:SF64">
    <property type="entry name" value="FC RECEPTOR-LIKE PROTEIN 4"/>
    <property type="match status" value="1"/>
</dbReference>
<reference evidence="5" key="1">
    <citation type="submission" date="2019-04" db="EMBL/GenBank/DDBJ databases">
        <title>Genome assembly of Zosterops borbonicus 15179.</title>
        <authorList>
            <person name="Leroy T."/>
            <person name="Anselmetti Y."/>
            <person name="Tilak M.-K."/>
            <person name="Nabholz B."/>
        </authorList>
    </citation>
    <scope>NUCLEOTIDE SEQUENCE</scope>
    <source>
        <strain evidence="5">HGM_15179</strain>
        <tissue evidence="5">Muscle</tissue>
    </source>
</reference>
<organism evidence="5 6">
    <name type="scientific">Zosterops borbonicus</name>
    <dbReference type="NCBI Taxonomy" id="364589"/>
    <lineage>
        <taxon>Eukaryota</taxon>
        <taxon>Metazoa</taxon>
        <taxon>Chordata</taxon>
        <taxon>Craniata</taxon>
        <taxon>Vertebrata</taxon>
        <taxon>Euteleostomi</taxon>
        <taxon>Archelosauria</taxon>
        <taxon>Archosauria</taxon>
        <taxon>Dinosauria</taxon>
        <taxon>Saurischia</taxon>
        <taxon>Theropoda</taxon>
        <taxon>Coelurosauria</taxon>
        <taxon>Aves</taxon>
        <taxon>Neognathae</taxon>
        <taxon>Neoaves</taxon>
        <taxon>Telluraves</taxon>
        <taxon>Australaves</taxon>
        <taxon>Passeriformes</taxon>
        <taxon>Sylvioidea</taxon>
        <taxon>Zosteropidae</taxon>
        <taxon>Zosterops</taxon>
    </lineage>
</organism>
<dbReference type="GO" id="GO:0007166">
    <property type="term" value="P:cell surface receptor signaling pathway"/>
    <property type="evidence" value="ECO:0007669"/>
    <property type="project" value="TreeGrafter"/>
</dbReference>
<evidence type="ECO:0000256" key="2">
    <source>
        <dbReference type="ARBA" id="ARBA00023157"/>
    </source>
</evidence>
<feature type="domain" description="Ig-like" evidence="4">
    <location>
        <begin position="1"/>
        <end position="66"/>
    </location>
</feature>
<protein>
    <recommendedName>
        <fullName evidence="4">Ig-like domain-containing protein</fullName>
    </recommendedName>
</protein>
<dbReference type="SMART" id="SM00408">
    <property type="entry name" value="IGc2"/>
    <property type="match status" value="2"/>
</dbReference>
<dbReference type="InterPro" id="IPR013783">
    <property type="entry name" value="Ig-like_fold"/>
</dbReference>
<dbReference type="AlphaFoldDB" id="A0A8K1D644"/>
<evidence type="ECO:0000256" key="1">
    <source>
        <dbReference type="ARBA" id="ARBA00022729"/>
    </source>
</evidence>
<dbReference type="InterPro" id="IPR007110">
    <property type="entry name" value="Ig-like_dom"/>
</dbReference>